<evidence type="ECO:0000256" key="2">
    <source>
        <dbReference type="ARBA" id="ARBA00022801"/>
    </source>
</evidence>
<dbReference type="Pfam" id="PF00270">
    <property type="entry name" value="DEAD"/>
    <property type="match status" value="1"/>
</dbReference>
<dbReference type="InterPro" id="IPR001650">
    <property type="entry name" value="Helicase_C-like"/>
</dbReference>
<dbReference type="PROSITE" id="PS51192">
    <property type="entry name" value="HELICASE_ATP_BIND_1"/>
    <property type="match status" value="1"/>
</dbReference>
<keyword evidence="2" id="KW-0378">Hydrolase</keyword>
<keyword evidence="3 7" id="KW-0347">Helicase</keyword>
<proteinExistence type="predicted"/>
<evidence type="ECO:0000313" key="8">
    <source>
        <dbReference type="Proteomes" id="UP001281203"/>
    </source>
</evidence>
<keyword evidence="4" id="KW-0067">ATP-binding</keyword>
<protein>
    <submittedName>
        <fullName evidence="7">DEAD/DEAH box helicase</fullName>
    </submittedName>
</protein>
<dbReference type="GO" id="GO:0004386">
    <property type="term" value="F:helicase activity"/>
    <property type="evidence" value="ECO:0007669"/>
    <property type="project" value="UniProtKB-KW"/>
</dbReference>
<dbReference type="PANTHER" id="PTHR47961">
    <property type="entry name" value="DNA POLYMERASE THETA, PUTATIVE (AFU_ORTHOLOGUE AFUA_1G05260)-RELATED"/>
    <property type="match status" value="1"/>
</dbReference>
<accession>A0ABU3X005</accession>
<evidence type="ECO:0000256" key="1">
    <source>
        <dbReference type="ARBA" id="ARBA00022741"/>
    </source>
</evidence>
<keyword evidence="8" id="KW-1185">Reference proteome</keyword>
<feature type="domain" description="Helicase C-terminal" evidence="6">
    <location>
        <begin position="394"/>
        <end position="572"/>
    </location>
</feature>
<name>A0ABU3X005_9EURY</name>
<evidence type="ECO:0000259" key="5">
    <source>
        <dbReference type="PROSITE" id="PS51192"/>
    </source>
</evidence>
<dbReference type="CDD" id="cd18795">
    <property type="entry name" value="SF2_C_Ski2"/>
    <property type="match status" value="1"/>
</dbReference>
<evidence type="ECO:0000256" key="4">
    <source>
        <dbReference type="ARBA" id="ARBA00022840"/>
    </source>
</evidence>
<evidence type="ECO:0000259" key="6">
    <source>
        <dbReference type="PROSITE" id="PS51194"/>
    </source>
</evidence>
<dbReference type="PROSITE" id="PS51194">
    <property type="entry name" value="HELICASE_CTER"/>
    <property type="match status" value="1"/>
</dbReference>
<gene>
    <name evidence="7" type="ORF">F8E02_05055</name>
</gene>
<dbReference type="PANTHER" id="PTHR47961:SF1">
    <property type="entry name" value="ATP-DEPENDENT HELICASE MJ1401-RELATED"/>
    <property type="match status" value="1"/>
</dbReference>
<comment type="caution">
    <text evidence="7">The sequence shown here is derived from an EMBL/GenBank/DDBJ whole genome shotgun (WGS) entry which is preliminary data.</text>
</comment>
<dbReference type="InterPro" id="IPR050474">
    <property type="entry name" value="Hel308_SKI2-like"/>
</dbReference>
<sequence>MKVIVQPQKGTYKLLFVEGGRVEASGFVELTGTPKGQRPKNFKMRRRGKPLKPTPTRDLIGLLRRSSVQLAGRSPEFESFLADLQIQVSKIDICRLCQLEDRFVPVDKATGVRYGGEWICMDCAKREMRRELGYMGRFGGSVLVHLEKLLAQARDLDRVLASVGPEKPDRSRTLFDRLEAHEVQKTAHITELPLPPAFAKAAGVEYLMPVQQFAVQNGLLEGQHLLVVSATASGKTFIGEMAGMKNFLEGRGRMLFLVPLVALANQKYQRFRDRYGHLVRVTLQTGVSRLNLPETRPAGDRDVNAPVVVGTYEGIDHALRTGRTLKDIGTVVIDEIQMLEDPERGHRLDGLIARLKHVAPDAQFLYLSATIGVPGLLAEKLRANLVRYADRPVPLERHLLFVERSKKINFIKQMAAEEFKVRSSKGYRGQTIVFTNSRARCHVIADAVGKNAAPYHAGLTAQERRDVERRFANGEIATVVTTAALAAGVDFPASQVIFDALAMGIQWLTVQEFHQMMGRAGRPDFHDLGRVVILAEPGGSYSRTSGKTEEEVAVGLLRGDMEEVAPEYDMEQSTEEFVANAVVCGGDEQQIIRMTHAMVGTLEPALPTLLDYKLVKRRAGRIELTDMARVMAEHFIGAERLIEILDLVKRVDDAAEIVAELECAATEEPQGR</sequence>
<dbReference type="RefSeq" id="WP_317064400.1">
    <property type="nucleotide sequence ID" value="NZ_WBKO01000001.1"/>
</dbReference>
<evidence type="ECO:0000313" key="7">
    <source>
        <dbReference type="EMBL" id="MDV2481384.1"/>
    </source>
</evidence>
<evidence type="ECO:0000256" key="3">
    <source>
        <dbReference type="ARBA" id="ARBA00022806"/>
    </source>
</evidence>
<feature type="domain" description="Helicase ATP-binding" evidence="5">
    <location>
        <begin position="216"/>
        <end position="389"/>
    </location>
</feature>
<dbReference type="SMART" id="SM00487">
    <property type="entry name" value="DEXDc"/>
    <property type="match status" value="1"/>
</dbReference>
<dbReference type="Pfam" id="PF00271">
    <property type="entry name" value="Helicase_C"/>
    <property type="match status" value="1"/>
</dbReference>
<dbReference type="EMBL" id="WBKO01000001">
    <property type="protein sequence ID" value="MDV2481384.1"/>
    <property type="molecule type" value="Genomic_DNA"/>
</dbReference>
<organism evidence="7 8">
    <name type="scientific">Methanoculleus caldifontis</name>
    <dbReference type="NCBI Taxonomy" id="2651577"/>
    <lineage>
        <taxon>Archaea</taxon>
        <taxon>Methanobacteriati</taxon>
        <taxon>Methanobacteriota</taxon>
        <taxon>Stenosarchaea group</taxon>
        <taxon>Methanomicrobia</taxon>
        <taxon>Methanomicrobiales</taxon>
        <taxon>Methanomicrobiaceae</taxon>
        <taxon>Methanoculleus</taxon>
    </lineage>
</organism>
<keyword evidence="1" id="KW-0547">Nucleotide-binding</keyword>
<dbReference type="InterPro" id="IPR027417">
    <property type="entry name" value="P-loop_NTPase"/>
</dbReference>
<dbReference type="InterPro" id="IPR014001">
    <property type="entry name" value="Helicase_ATP-bd"/>
</dbReference>
<dbReference type="Proteomes" id="UP001281203">
    <property type="component" value="Unassembled WGS sequence"/>
</dbReference>
<dbReference type="Gene3D" id="3.40.50.300">
    <property type="entry name" value="P-loop containing nucleotide triphosphate hydrolases"/>
    <property type="match status" value="2"/>
</dbReference>
<dbReference type="InterPro" id="IPR011545">
    <property type="entry name" value="DEAD/DEAH_box_helicase_dom"/>
</dbReference>
<dbReference type="SUPFAM" id="SSF52540">
    <property type="entry name" value="P-loop containing nucleoside triphosphate hydrolases"/>
    <property type="match status" value="1"/>
</dbReference>
<dbReference type="SMART" id="SM00490">
    <property type="entry name" value="HELICc"/>
    <property type="match status" value="1"/>
</dbReference>
<reference evidence="7 8" key="1">
    <citation type="submission" date="2019-10" db="EMBL/GenBank/DDBJ databases">
        <title>Isolation and characterization of Methanoculleus sp. Wushi-C6 from a hot spring well.</title>
        <authorList>
            <person name="Chen S.-C."/>
            <person name="Lan Z.-H."/>
            <person name="You Y.-T."/>
            <person name="Lai M.-C."/>
        </authorList>
    </citation>
    <scope>NUCLEOTIDE SEQUENCE [LARGE SCALE GENOMIC DNA]</scope>
    <source>
        <strain evidence="7 8">Wushi-C6</strain>
    </source>
</reference>